<evidence type="ECO:0000259" key="4">
    <source>
        <dbReference type="Pfam" id="PF00294"/>
    </source>
</evidence>
<keyword evidence="6" id="KW-1185">Reference proteome</keyword>
<dbReference type="InterPro" id="IPR011611">
    <property type="entry name" value="PfkB_dom"/>
</dbReference>
<name>U2P4J6_9BACT</name>
<evidence type="ECO:0000313" key="5">
    <source>
        <dbReference type="EMBL" id="ERK39076.1"/>
    </source>
</evidence>
<dbReference type="InterPro" id="IPR050306">
    <property type="entry name" value="PfkB_Carbo_kinase"/>
</dbReference>
<sequence length="293" mass="32835">MKDICCIGHVTRDRIVTSEKTVYMPGGTAYYMAYGMNQLPPKVSFQLLTKVGEDQRGEIDKMRQAGIDVVCHDSAHTVFFENRYGRNSDRRTQRVLAKADPFTMDELAPLQARVFHLGSLLADDFSPEVVASLAERGRVSIDEQGFLREVRGESVRPVNWKHKHEILHYTHMLKLNEHEMVAIGGSRDPRDVSRELAAMGVREVIITLGSYGSFIYAGDKFYQIPAYKPSARTDATGCGDTFSTGYLYMRLQGADCMEAGKFAAAMCTLKLEHNGPFDGTMEDIERVAGQSFR</sequence>
<dbReference type="PANTHER" id="PTHR43085">
    <property type="entry name" value="HEXOKINASE FAMILY MEMBER"/>
    <property type="match status" value="1"/>
</dbReference>
<dbReference type="PANTHER" id="PTHR43085:SF57">
    <property type="entry name" value="CARBOHYDRATE KINASE PFKB DOMAIN-CONTAINING PROTEIN"/>
    <property type="match status" value="1"/>
</dbReference>
<evidence type="ECO:0000256" key="3">
    <source>
        <dbReference type="ARBA" id="ARBA00022777"/>
    </source>
</evidence>
<accession>U2P4J6</accession>
<proteinExistence type="inferred from homology"/>
<gene>
    <name evidence="5" type="ORF">HMPREF9135_1158</name>
</gene>
<dbReference type="InterPro" id="IPR029056">
    <property type="entry name" value="Ribokinase-like"/>
</dbReference>
<keyword evidence="3 5" id="KW-0418">Kinase</keyword>
<evidence type="ECO:0000256" key="2">
    <source>
        <dbReference type="ARBA" id="ARBA00022679"/>
    </source>
</evidence>
<comment type="caution">
    <text evidence="5">The sequence shown here is derived from an EMBL/GenBank/DDBJ whole genome shotgun (WGS) entry which is preliminary data.</text>
</comment>
<dbReference type="Proteomes" id="UP000016648">
    <property type="component" value="Unassembled WGS sequence"/>
</dbReference>
<organism evidence="5 6">
    <name type="scientific">Segatella baroniae F0067</name>
    <dbReference type="NCBI Taxonomy" id="1115809"/>
    <lineage>
        <taxon>Bacteria</taxon>
        <taxon>Pseudomonadati</taxon>
        <taxon>Bacteroidota</taxon>
        <taxon>Bacteroidia</taxon>
        <taxon>Bacteroidales</taxon>
        <taxon>Prevotellaceae</taxon>
        <taxon>Segatella</taxon>
    </lineage>
</organism>
<evidence type="ECO:0000313" key="6">
    <source>
        <dbReference type="Proteomes" id="UP000016648"/>
    </source>
</evidence>
<feature type="domain" description="Carbohydrate kinase PfkB" evidence="4">
    <location>
        <begin position="1"/>
        <end position="275"/>
    </location>
</feature>
<evidence type="ECO:0000256" key="1">
    <source>
        <dbReference type="ARBA" id="ARBA00010688"/>
    </source>
</evidence>
<dbReference type="PATRIC" id="fig|1115809.3.peg.1536"/>
<dbReference type="GO" id="GO:0016301">
    <property type="term" value="F:kinase activity"/>
    <property type="evidence" value="ECO:0007669"/>
    <property type="project" value="UniProtKB-KW"/>
</dbReference>
<dbReference type="Pfam" id="PF00294">
    <property type="entry name" value="PfkB"/>
    <property type="match status" value="1"/>
</dbReference>
<reference evidence="5 6" key="1">
    <citation type="submission" date="2013-08" db="EMBL/GenBank/DDBJ databases">
        <authorList>
            <person name="Durkin A.S."/>
            <person name="Haft D.R."/>
            <person name="McCorrison J."/>
            <person name="Torralba M."/>
            <person name="Gillis M."/>
            <person name="Haft D.H."/>
            <person name="Methe B."/>
            <person name="Sutton G."/>
            <person name="Nelson K.E."/>
        </authorList>
    </citation>
    <scope>NUCLEOTIDE SEQUENCE [LARGE SCALE GENOMIC DNA]</scope>
    <source>
        <strain evidence="5 6">F0067</strain>
    </source>
</reference>
<dbReference type="Gene3D" id="3.40.1190.20">
    <property type="match status" value="1"/>
</dbReference>
<protein>
    <submittedName>
        <fullName evidence="5">Carbohydrate kinase, PfkB family</fullName>
    </submittedName>
</protein>
<keyword evidence="2" id="KW-0808">Transferase</keyword>
<dbReference type="RefSeq" id="WP_021589892.1">
    <property type="nucleotide sequence ID" value="NZ_AWEY01000029.1"/>
</dbReference>
<dbReference type="EMBL" id="AWEY01000029">
    <property type="protein sequence ID" value="ERK39076.1"/>
    <property type="molecule type" value="Genomic_DNA"/>
</dbReference>
<dbReference type="SUPFAM" id="SSF53613">
    <property type="entry name" value="Ribokinase-like"/>
    <property type="match status" value="1"/>
</dbReference>
<comment type="similarity">
    <text evidence="1">Belongs to the carbohydrate kinase PfkB family.</text>
</comment>
<dbReference type="AlphaFoldDB" id="U2P4J6"/>